<dbReference type="InterPro" id="IPR036942">
    <property type="entry name" value="Beta-barrel_TonB_sf"/>
</dbReference>
<evidence type="ECO:0000256" key="7">
    <source>
        <dbReference type="PROSITE-ProRule" id="PRU01360"/>
    </source>
</evidence>
<proteinExistence type="inferred from homology"/>
<sequence length="788" mass="88712">MFFLRFSRQSIFLITLSFASPALAQQVRLSGRVLDATSGESLPFATVVIKDKSVSTQANAYGFYSLLLEKGRHMFEVSFVGYKRYAIEIQLDRGVTRNFELQPQSTELSELVIKGEGEGLSSDMIPGKNSLSVAQVKNMPTLGGEADIFQSLQFLPGVRTAVEGTTGLSVRGGSFDQTLVLLDEAPVYNPSHALGFYSSFNPDAIKSIDIYKGALPAQYGGRLSSVVDLRMKEGNDREFKLSGGLGLIAARLTAEGPIKKERASFIFSTRYSYAGLTANTLGNIAKSIKIKEFQTFKDDNDIRFYDLNGKINWKSASNKDHIFVSAYSGSDWFKYYLFQKGTFTKWQNNTGSLRWYHIFNQRLFLNSTLYFSKYNYRYNLLNDRRDFNWKAGLTEIGIKNEIDFFMGQGDVIKMGLNFSQTGYQPGEISPRTASSLTVPFKLESKRTLQGAGFVGIDKRLARRIMTNWGLRISSFALLGPSVLYNYNGSDVMDSTSLKNGKLGQFKWGFEPRFSAKYQLDSSRALSFAFTRTLQYVHLLSNSSVALPTDIWLPSNNNAGPQSSTLFSVGIKQKARMFVVGIEAYYKAMRGVIDFIDNADLFVNQYIDSQIRSGTGRAIGLETLLEKKSGRITGWVTYTLAKTDRTIAGINNGLTYPTRYDRRHSFSVVTSFQATRRLTFSTDFQFNSGGAASLPTTVYEYQGSTFNYYSKRNGFRLPAYHRLDIQCTFSEKKKWGDSQWVVGIYNAYNRRNLFSVELVPQDYNYFQYSAANAVSLYGIVPSISYNFKF</sequence>
<evidence type="ECO:0000256" key="2">
    <source>
        <dbReference type="ARBA" id="ARBA00022448"/>
    </source>
</evidence>
<name>A0AAU8FPJ1_9BACT</name>
<dbReference type="Pfam" id="PF13715">
    <property type="entry name" value="CarbopepD_reg_2"/>
    <property type="match status" value="1"/>
</dbReference>
<keyword evidence="2 7" id="KW-0813">Transport</keyword>
<evidence type="ECO:0000256" key="6">
    <source>
        <dbReference type="ARBA" id="ARBA00023237"/>
    </source>
</evidence>
<evidence type="ECO:0000259" key="9">
    <source>
        <dbReference type="Pfam" id="PF07715"/>
    </source>
</evidence>
<evidence type="ECO:0000256" key="8">
    <source>
        <dbReference type="SAM" id="SignalP"/>
    </source>
</evidence>
<keyword evidence="5 7" id="KW-0472">Membrane</keyword>
<keyword evidence="3 7" id="KW-1134">Transmembrane beta strand</keyword>
<evidence type="ECO:0000256" key="5">
    <source>
        <dbReference type="ARBA" id="ARBA00023136"/>
    </source>
</evidence>
<keyword evidence="4 7" id="KW-0812">Transmembrane</keyword>
<feature type="signal peptide" evidence="8">
    <location>
        <begin position="1"/>
        <end position="24"/>
    </location>
</feature>
<feature type="domain" description="TonB-dependent receptor plug" evidence="9">
    <location>
        <begin position="133"/>
        <end position="222"/>
    </location>
</feature>
<protein>
    <submittedName>
        <fullName evidence="10">TonB-dependent receptor</fullName>
    </submittedName>
</protein>
<dbReference type="Pfam" id="PF07715">
    <property type="entry name" value="Plug"/>
    <property type="match status" value="1"/>
</dbReference>
<evidence type="ECO:0000313" key="10">
    <source>
        <dbReference type="EMBL" id="XCH25469.1"/>
    </source>
</evidence>
<dbReference type="SUPFAM" id="SSF49464">
    <property type="entry name" value="Carboxypeptidase regulatory domain-like"/>
    <property type="match status" value="1"/>
</dbReference>
<dbReference type="GO" id="GO:0009279">
    <property type="term" value="C:cell outer membrane"/>
    <property type="evidence" value="ECO:0007669"/>
    <property type="project" value="UniProtKB-SubCell"/>
</dbReference>
<dbReference type="EMBL" id="CP159289">
    <property type="protein sequence ID" value="XCH25469.1"/>
    <property type="molecule type" value="Genomic_DNA"/>
</dbReference>
<dbReference type="InterPro" id="IPR039426">
    <property type="entry name" value="TonB-dep_rcpt-like"/>
</dbReference>
<dbReference type="SUPFAM" id="SSF56935">
    <property type="entry name" value="Porins"/>
    <property type="match status" value="1"/>
</dbReference>
<evidence type="ECO:0000256" key="3">
    <source>
        <dbReference type="ARBA" id="ARBA00022452"/>
    </source>
</evidence>
<gene>
    <name evidence="10" type="ORF">ABV298_03285</name>
</gene>
<dbReference type="RefSeq" id="WP_353720769.1">
    <property type="nucleotide sequence ID" value="NZ_CP159289.1"/>
</dbReference>
<keyword evidence="6 7" id="KW-0998">Cell outer membrane</keyword>
<evidence type="ECO:0000256" key="1">
    <source>
        <dbReference type="ARBA" id="ARBA00004571"/>
    </source>
</evidence>
<keyword evidence="10" id="KW-0675">Receptor</keyword>
<evidence type="ECO:0000256" key="4">
    <source>
        <dbReference type="ARBA" id="ARBA00022692"/>
    </source>
</evidence>
<accession>A0AAU8FPJ1</accession>
<reference evidence="10" key="1">
    <citation type="submission" date="2024-06" db="EMBL/GenBank/DDBJ databases">
        <title>Sequencing and assembly of the genome of Dyadobacter sp. strain 676, a symbiont of Cyamopsis tetragonoloba.</title>
        <authorList>
            <person name="Guro P."/>
            <person name="Sazanova A."/>
            <person name="Kuznetsova I."/>
            <person name="Belimov A."/>
            <person name="Safronova V."/>
        </authorList>
    </citation>
    <scope>NUCLEOTIDE SEQUENCE</scope>
    <source>
        <strain evidence="10">676</strain>
    </source>
</reference>
<comment type="similarity">
    <text evidence="7">Belongs to the TonB-dependent receptor family.</text>
</comment>
<dbReference type="InterPro" id="IPR012910">
    <property type="entry name" value="Plug_dom"/>
</dbReference>
<feature type="chain" id="PRO_5043964226" evidence="8">
    <location>
        <begin position="25"/>
        <end position="788"/>
    </location>
</feature>
<dbReference type="Gene3D" id="2.170.130.10">
    <property type="entry name" value="TonB-dependent receptor, plug domain"/>
    <property type="match status" value="1"/>
</dbReference>
<dbReference type="PROSITE" id="PS52016">
    <property type="entry name" value="TONB_DEPENDENT_REC_3"/>
    <property type="match status" value="1"/>
</dbReference>
<organism evidence="10">
    <name type="scientific">Dyadobacter sp. 676</name>
    <dbReference type="NCBI Taxonomy" id="3088362"/>
    <lineage>
        <taxon>Bacteria</taxon>
        <taxon>Pseudomonadati</taxon>
        <taxon>Bacteroidota</taxon>
        <taxon>Cytophagia</taxon>
        <taxon>Cytophagales</taxon>
        <taxon>Spirosomataceae</taxon>
        <taxon>Dyadobacter</taxon>
    </lineage>
</organism>
<dbReference type="Gene3D" id="2.60.40.1120">
    <property type="entry name" value="Carboxypeptidase-like, regulatory domain"/>
    <property type="match status" value="1"/>
</dbReference>
<dbReference type="AlphaFoldDB" id="A0AAU8FPJ1"/>
<comment type="subcellular location">
    <subcellularLocation>
        <location evidence="1 7">Cell outer membrane</location>
        <topology evidence="1 7">Multi-pass membrane protein</topology>
    </subcellularLocation>
</comment>
<dbReference type="InterPro" id="IPR037066">
    <property type="entry name" value="Plug_dom_sf"/>
</dbReference>
<dbReference type="InterPro" id="IPR008969">
    <property type="entry name" value="CarboxyPept-like_regulatory"/>
</dbReference>
<keyword evidence="8" id="KW-0732">Signal</keyword>
<dbReference type="Gene3D" id="2.40.170.20">
    <property type="entry name" value="TonB-dependent receptor, beta-barrel domain"/>
    <property type="match status" value="1"/>
</dbReference>